<organism evidence="19 20">
    <name type="scientific">Trinickia caryophylli</name>
    <name type="common">Paraburkholderia caryophylli</name>
    <dbReference type="NCBI Taxonomy" id="28094"/>
    <lineage>
        <taxon>Bacteria</taxon>
        <taxon>Pseudomonadati</taxon>
        <taxon>Pseudomonadota</taxon>
        <taxon>Betaproteobacteria</taxon>
        <taxon>Burkholderiales</taxon>
        <taxon>Burkholderiaceae</taxon>
        <taxon>Trinickia</taxon>
    </lineage>
</organism>
<feature type="domain" description="TonB-dependent receptor plug" evidence="18">
    <location>
        <begin position="117"/>
        <end position="224"/>
    </location>
</feature>
<keyword evidence="8" id="KW-0408">Iron</keyword>
<evidence type="ECO:0000313" key="19">
    <source>
        <dbReference type="EMBL" id="SMF08646.1"/>
    </source>
</evidence>
<keyword evidence="20" id="KW-1185">Reference proteome</keyword>
<dbReference type="Proteomes" id="UP000192911">
    <property type="component" value="Unassembled WGS sequence"/>
</dbReference>
<dbReference type="GO" id="GO:0015344">
    <property type="term" value="F:siderophore uptake transmembrane transporter activity"/>
    <property type="evidence" value="ECO:0007669"/>
    <property type="project" value="TreeGrafter"/>
</dbReference>
<dbReference type="InterPro" id="IPR036942">
    <property type="entry name" value="Beta-barrel_TonB_sf"/>
</dbReference>
<comment type="similarity">
    <text evidence="2 14 15">Belongs to the TonB-dependent receptor family.</text>
</comment>
<dbReference type="PANTHER" id="PTHR32552">
    <property type="entry name" value="FERRICHROME IRON RECEPTOR-RELATED"/>
    <property type="match status" value="1"/>
</dbReference>
<evidence type="ECO:0000256" key="10">
    <source>
        <dbReference type="ARBA" id="ARBA00023077"/>
    </source>
</evidence>
<gene>
    <name evidence="19" type="ORF">SAMN06295900_102379</name>
</gene>
<evidence type="ECO:0000256" key="6">
    <source>
        <dbReference type="ARBA" id="ARBA00022692"/>
    </source>
</evidence>
<dbReference type="GeneID" id="95552299"/>
<evidence type="ECO:0000256" key="1">
    <source>
        <dbReference type="ARBA" id="ARBA00004571"/>
    </source>
</evidence>
<dbReference type="OrthoDB" id="7176844at2"/>
<dbReference type="CDD" id="cd01347">
    <property type="entry name" value="ligand_gated_channel"/>
    <property type="match status" value="1"/>
</dbReference>
<evidence type="ECO:0000256" key="9">
    <source>
        <dbReference type="ARBA" id="ARBA00023065"/>
    </source>
</evidence>
<accession>A0A1X7D597</accession>
<dbReference type="EMBL" id="FXAH01000002">
    <property type="protein sequence ID" value="SMF08646.1"/>
    <property type="molecule type" value="Genomic_DNA"/>
</dbReference>
<evidence type="ECO:0000256" key="16">
    <source>
        <dbReference type="SAM" id="MobiDB-lite"/>
    </source>
</evidence>
<keyword evidence="12" id="KW-0675">Receptor</keyword>
<dbReference type="InterPro" id="IPR039426">
    <property type="entry name" value="TonB-dep_rcpt-like"/>
</dbReference>
<evidence type="ECO:0000256" key="13">
    <source>
        <dbReference type="ARBA" id="ARBA00023237"/>
    </source>
</evidence>
<proteinExistence type="inferred from homology"/>
<evidence type="ECO:0000256" key="2">
    <source>
        <dbReference type="ARBA" id="ARBA00009810"/>
    </source>
</evidence>
<evidence type="ECO:0000256" key="8">
    <source>
        <dbReference type="ARBA" id="ARBA00023004"/>
    </source>
</evidence>
<keyword evidence="11 14" id="KW-0472">Membrane</keyword>
<evidence type="ECO:0000256" key="3">
    <source>
        <dbReference type="ARBA" id="ARBA00022448"/>
    </source>
</evidence>
<dbReference type="Gene3D" id="2.170.130.10">
    <property type="entry name" value="TonB-dependent receptor, plug domain"/>
    <property type="match status" value="1"/>
</dbReference>
<dbReference type="PROSITE" id="PS52016">
    <property type="entry name" value="TONB_DEPENDENT_REC_3"/>
    <property type="match status" value="1"/>
</dbReference>
<evidence type="ECO:0000259" key="17">
    <source>
        <dbReference type="Pfam" id="PF00593"/>
    </source>
</evidence>
<keyword evidence="4 14" id="KW-1134">Transmembrane beta strand</keyword>
<dbReference type="Gene3D" id="2.40.170.20">
    <property type="entry name" value="TonB-dependent receptor, beta-barrel domain"/>
    <property type="match status" value="1"/>
</dbReference>
<evidence type="ECO:0000256" key="4">
    <source>
        <dbReference type="ARBA" id="ARBA00022452"/>
    </source>
</evidence>
<keyword evidence="10 15" id="KW-0798">TonB box</keyword>
<dbReference type="Pfam" id="PF07715">
    <property type="entry name" value="Plug"/>
    <property type="match status" value="1"/>
</dbReference>
<feature type="domain" description="TonB-dependent receptor-like beta-barrel" evidence="17">
    <location>
        <begin position="331"/>
        <end position="706"/>
    </location>
</feature>
<keyword evidence="6 14" id="KW-0812">Transmembrane</keyword>
<dbReference type="InterPro" id="IPR012910">
    <property type="entry name" value="Plug_dom"/>
</dbReference>
<evidence type="ECO:0000256" key="15">
    <source>
        <dbReference type="RuleBase" id="RU003357"/>
    </source>
</evidence>
<dbReference type="RefSeq" id="WP_085225525.1">
    <property type="nucleotide sequence ID" value="NZ_BSQD01000002.1"/>
</dbReference>
<evidence type="ECO:0000256" key="7">
    <source>
        <dbReference type="ARBA" id="ARBA00022729"/>
    </source>
</evidence>
<comment type="subcellular location">
    <subcellularLocation>
        <location evidence="1 14">Cell outer membrane</location>
        <topology evidence="1 14">Multi-pass membrane protein</topology>
    </subcellularLocation>
</comment>
<dbReference type="InterPro" id="IPR037066">
    <property type="entry name" value="Plug_dom_sf"/>
</dbReference>
<evidence type="ECO:0000256" key="14">
    <source>
        <dbReference type="PROSITE-ProRule" id="PRU01360"/>
    </source>
</evidence>
<dbReference type="Pfam" id="PF00593">
    <property type="entry name" value="TonB_dep_Rec_b-barrel"/>
    <property type="match status" value="1"/>
</dbReference>
<keyword evidence="3 14" id="KW-0813">Transport</keyword>
<dbReference type="GO" id="GO:0009279">
    <property type="term" value="C:cell outer membrane"/>
    <property type="evidence" value="ECO:0007669"/>
    <property type="project" value="UniProtKB-SubCell"/>
</dbReference>
<dbReference type="AlphaFoldDB" id="A0A1X7D597"/>
<dbReference type="InterPro" id="IPR000531">
    <property type="entry name" value="Beta-barrel_TonB"/>
</dbReference>
<keyword evidence="13 14" id="KW-0998">Cell outer membrane</keyword>
<keyword evidence="5" id="KW-0410">Iron transport</keyword>
<keyword evidence="7" id="KW-0732">Signal</keyword>
<protein>
    <submittedName>
        <fullName evidence="19">Iron complex outermembrane recepter protein</fullName>
    </submittedName>
</protein>
<name>A0A1X7D597_TRICW</name>
<keyword evidence="9" id="KW-0406">Ion transport</keyword>
<evidence type="ECO:0000256" key="12">
    <source>
        <dbReference type="ARBA" id="ARBA00023170"/>
    </source>
</evidence>
<evidence type="ECO:0000256" key="5">
    <source>
        <dbReference type="ARBA" id="ARBA00022496"/>
    </source>
</evidence>
<sequence>MFRLTRIAIARSGATSVRSATSACAQSAIATTGRISVKNKWWVIPACFAVALTAQADPVQQQNSDPEASEPAKARGSSAVQTTKSALPSASGNADSTFVLGTVNVSSTRTGSLTSKNILTSVDRVDADHIENQNVRSPWELFGQLPGVLLTDFNQGTTSGKLSFRGFNGEGEINAVKLLIDGVPSNSNDGNMPFMDAVFPLEIDSLETVRGTNDPRYGLHNIAGNASISTLTGGNYARGRIGYGSYNTFDAETVAGHETDAFSQNYAFGYRKSQGYRDHSDSDKVALSGKWFFHPTSDVRLGFSARYARVSADEPGYLTDADARAHPTESYAFNATDQATRETGQYALYADVDLTNLLSWSTTAYLNTFRERRWVTFSSSASQQERFSDERHLGFLSTLTFRPQVNWLHDLALEAGVSGEWQDDVSQRWLTNQHVRTSQTRDQAFSYDTWGAYVQAVIKPIDTLKIIPAYRVDVLGGQLTNNLTGTRYDMNDYGVVQQPKIGAVYTPWRGYSFYGNYGRSFQVGVGAGAYKIPPRTADLAPSINDGWEVGMKFKPADWIDGRVAYWEQLASNEVRRKLNDPTGDYDNLGKTKRHGVDLQANLRMTRDVGVWFAYTYQMARIVDPGPANPGSAGKQVDHVPNHLLSAGMDYQATSDLRLSTWVNAQSAYYLEPTNTKGKFGDAVTVNARAAYRLSKWMTVDVQVTNLFNRFNEYVWYDDTQALHSPAPGRAAFASLTVSY</sequence>
<evidence type="ECO:0000259" key="18">
    <source>
        <dbReference type="Pfam" id="PF07715"/>
    </source>
</evidence>
<feature type="compositionally biased region" description="Polar residues" evidence="16">
    <location>
        <begin position="78"/>
        <end position="92"/>
    </location>
</feature>
<evidence type="ECO:0000256" key="11">
    <source>
        <dbReference type="ARBA" id="ARBA00023136"/>
    </source>
</evidence>
<evidence type="ECO:0000313" key="20">
    <source>
        <dbReference type="Proteomes" id="UP000192911"/>
    </source>
</evidence>
<dbReference type="STRING" id="28094.SAMN06295900_102379"/>
<feature type="region of interest" description="Disordered" evidence="16">
    <location>
        <begin position="59"/>
        <end position="92"/>
    </location>
</feature>
<reference evidence="20" key="1">
    <citation type="submission" date="2017-04" db="EMBL/GenBank/DDBJ databases">
        <authorList>
            <person name="Varghese N."/>
            <person name="Submissions S."/>
        </authorList>
    </citation>
    <scope>NUCLEOTIDE SEQUENCE [LARGE SCALE GENOMIC DNA]</scope>
    <source>
        <strain evidence="20">Ballard 720</strain>
    </source>
</reference>
<dbReference type="PANTHER" id="PTHR32552:SF68">
    <property type="entry name" value="FERRICHROME OUTER MEMBRANE TRANSPORTER_PHAGE RECEPTOR"/>
    <property type="match status" value="1"/>
</dbReference>
<dbReference type="SUPFAM" id="SSF56935">
    <property type="entry name" value="Porins"/>
    <property type="match status" value="1"/>
</dbReference>